<comment type="caution">
    <text evidence="1">The sequence shown here is derived from an EMBL/GenBank/DDBJ whole genome shotgun (WGS) entry which is preliminary data.</text>
</comment>
<protein>
    <submittedName>
        <fullName evidence="1">Uncharacterized protein</fullName>
    </submittedName>
</protein>
<organism evidence="1 2">
    <name type="scientific">Natronosalvus hydrolyticus</name>
    <dbReference type="NCBI Taxonomy" id="2979988"/>
    <lineage>
        <taxon>Archaea</taxon>
        <taxon>Methanobacteriati</taxon>
        <taxon>Methanobacteriota</taxon>
        <taxon>Stenosarchaea group</taxon>
        <taxon>Halobacteria</taxon>
        <taxon>Halobacteriales</taxon>
        <taxon>Natrialbaceae</taxon>
        <taxon>Natronosalvus</taxon>
    </lineage>
</organism>
<dbReference type="RefSeq" id="WP_342810549.1">
    <property type="nucleotide sequence ID" value="NZ_JAOPJZ010000034.1"/>
</dbReference>
<accession>A0AAP2ZBL7</accession>
<dbReference type="EMBL" id="JAOPJZ010000034">
    <property type="protein sequence ID" value="MCU4754247.1"/>
    <property type="molecule type" value="Genomic_DNA"/>
</dbReference>
<gene>
    <name evidence="1" type="ORF">OB919_20065</name>
</gene>
<reference evidence="1 2" key="1">
    <citation type="submission" date="2022-09" db="EMBL/GenBank/DDBJ databases">
        <title>Enrichment on poylsaccharides allowed isolation of novel metabolic and taxonomic groups of Haloarchaea.</title>
        <authorList>
            <person name="Sorokin D.Y."/>
            <person name="Elcheninov A.G."/>
            <person name="Khizhniak T.V."/>
            <person name="Kolganova T.V."/>
            <person name="Kublanov I.V."/>
        </authorList>
    </citation>
    <scope>NUCLEOTIDE SEQUENCE [LARGE SCALE GENOMIC DNA]</scope>
    <source>
        <strain evidence="1 2">AArc-curdl1</strain>
    </source>
</reference>
<name>A0AAP2ZBL7_9EURY</name>
<evidence type="ECO:0000313" key="1">
    <source>
        <dbReference type="EMBL" id="MCU4754247.1"/>
    </source>
</evidence>
<dbReference type="AlphaFoldDB" id="A0AAP2ZBL7"/>
<evidence type="ECO:0000313" key="2">
    <source>
        <dbReference type="Proteomes" id="UP001321047"/>
    </source>
</evidence>
<proteinExistence type="predicted"/>
<sequence length="129" mass="13988">MAYLHDDGELLVLNTAFDGRTLEVGLFNNSVDNLSESSTFEDITSTPGGGDYEPQIVSDPNVSQNADEDAELDLGELSYDISDATDDIDYVYVRDDTSGELIFTSALDQTYDLGSIDILDLTNVGMTLS</sequence>
<keyword evidence="2" id="KW-1185">Reference proteome</keyword>
<dbReference type="Proteomes" id="UP001321047">
    <property type="component" value="Unassembled WGS sequence"/>
</dbReference>